<keyword evidence="2" id="KW-1185">Reference proteome</keyword>
<dbReference type="AlphaFoldDB" id="A0A9Q8STC6"/>
<name>A0A9Q8STC6_9PEZI</name>
<dbReference type="Proteomes" id="UP000830671">
    <property type="component" value="Chromosome 4"/>
</dbReference>
<feature type="non-terminal residue" evidence="1">
    <location>
        <position position="1"/>
    </location>
</feature>
<organism evidence="1 2">
    <name type="scientific">Colletotrichum lupini</name>
    <dbReference type="NCBI Taxonomy" id="145971"/>
    <lineage>
        <taxon>Eukaryota</taxon>
        <taxon>Fungi</taxon>
        <taxon>Dikarya</taxon>
        <taxon>Ascomycota</taxon>
        <taxon>Pezizomycotina</taxon>
        <taxon>Sordariomycetes</taxon>
        <taxon>Hypocreomycetidae</taxon>
        <taxon>Glomerellales</taxon>
        <taxon>Glomerellaceae</taxon>
        <taxon>Colletotrichum</taxon>
        <taxon>Colletotrichum acutatum species complex</taxon>
    </lineage>
</organism>
<proteinExistence type="predicted"/>
<evidence type="ECO:0000313" key="2">
    <source>
        <dbReference type="Proteomes" id="UP000830671"/>
    </source>
</evidence>
<evidence type="ECO:0000313" key="1">
    <source>
        <dbReference type="EMBL" id="UQC83217.1"/>
    </source>
</evidence>
<dbReference type="GeneID" id="73342705"/>
<gene>
    <name evidence="1" type="ORF">CLUP02_08711</name>
</gene>
<protein>
    <submittedName>
        <fullName evidence="1">Uncharacterized protein</fullName>
    </submittedName>
</protein>
<dbReference type="RefSeq" id="XP_049144838.1">
    <property type="nucleotide sequence ID" value="XM_049287695.1"/>
</dbReference>
<dbReference type="KEGG" id="clup:CLUP02_08711"/>
<sequence>KRFPKVISFNNIYNTNRFKLPFFKIINAFSLINNERQKGF</sequence>
<reference evidence="1" key="1">
    <citation type="journal article" date="2021" name="Mol. Plant Microbe Interact.">
        <title>Complete Genome Sequence of the Plant-Pathogenic Fungus Colletotrichum lupini.</title>
        <authorList>
            <person name="Baroncelli R."/>
            <person name="Pensec F."/>
            <person name="Da Lio D."/>
            <person name="Boufleur T."/>
            <person name="Vicente I."/>
            <person name="Sarrocco S."/>
            <person name="Picot A."/>
            <person name="Baraldi E."/>
            <person name="Sukno S."/>
            <person name="Thon M."/>
            <person name="Le Floch G."/>
        </authorList>
    </citation>
    <scope>NUCLEOTIDE SEQUENCE</scope>
    <source>
        <strain evidence="1">IMI 504893</strain>
    </source>
</reference>
<dbReference type="EMBL" id="CP019476">
    <property type="protein sequence ID" value="UQC83217.1"/>
    <property type="molecule type" value="Genomic_DNA"/>
</dbReference>
<accession>A0A9Q8STC6</accession>